<keyword evidence="8" id="KW-1185">Reference proteome</keyword>
<dbReference type="PANTHER" id="PTHR14677:SF20">
    <property type="entry name" value="ZINC FINGER AN1-TYPE CONTAINING 2A-RELATED"/>
    <property type="match status" value="1"/>
</dbReference>
<evidence type="ECO:0000256" key="5">
    <source>
        <dbReference type="PROSITE-ProRule" id="PRU00449"/>
    </source>
</evidence>
<dbReference type="SUPFAM" id="SSF118310">
    <property type="entry name" value="AN1-like Zinc finger"/>
    <property type="match status" value="2"/>
</dbReference>
<reference evidence="7" key="2">
    <citation type="submission" date="2025-08" db="UniProtKB">
        <authorList>
            <consortium name="Ensembl"/>
        </authorList>
    </citation>
    <scope>IDENTIFICATION</scope>
</reference>
<dbReference type="AlphaFoldDB" id="A0A452GN32"/>
<evidence type="ECO:0000256" key="2">
    <source>
        <dbReference type="ARBA" id="ARBA00022737"/>
    </source>
</evidence>
<dbReference type="GO" id="GO:0043161">
    <property type="term" value="P:proteasome-mediated ubiquitin-dependent protein catabolic process"/>
    <property type="evidence" value="ECO:0007669"/>
    <property type="project" value="TreeGrafter"/>
</dbReference>
<protein>
    <recommendedName>
        <fullName evidence="6">AN1-type domain-containing protein</fullName>
    </recommendedName>
</protein>
<dbReference type="GO" id="GO:0005783">
    <property type="term" value="C:endoplasmic reticulum"/>
    <property type="evidence" value="ECO:0007669"/>
    <property type="project" value="TreeGrafter"/>
</dbReference>
<feature type="domain" description="AN1-type" evidence="6">
    <location>
        <begin position="94"/>
        <end position="142"/>
    </location>
</feature>
<keyword evidence="2" id="KW-0677">Repeat</keyword>
<evidence type="ECO:0000313" key="8">
    <source>
        <dbReference type="Proteomes" id="UP000291020"/>
    </source>
</evidence>
<proteinExistence type="predicted"/>
<organism evidence="7 8">
    <name type="scientific">Gopherus agassizii</name>
    <name type="common">Agassiz's desert tortoise</name>
    <dbReference type="NCBI Taxonomy" id="38772"/>
    <lineage>
        <taxon>Eukaryota</taxon>
        <taxon>Metazoa</taxon>
        <taxon>Chordata</taxon>
        <taxon>Craniata</taxon>
        <taxon>Vertebrata</taxon>
        <taxon>Euteleostomi</taxon>
        <taxon>Archelosauria</taxon>
        <taxon>Testudinata</taxon>
        <taxon>Testudines</taxon>
        <taxon>Cryptodira</taxon>
        <taxon>Durocryptodira</taxon>
        <taxon>Testudinoidea</taxon>
        <taxon>Testudinidae</taxon>
        <taxon>Gopherus</taxon>
    </lineage>
</organism>
<dbReference type="Pfam" id="PF25403">
    <property type="entry name" value="zf-C2H2_ZFAND2"/>
    <property type="match status" value="1"/>
</dbReference>
<dbReference type="InterPro" id="IPR057357">
    <property type="entry name" value="Znf-C2H2_ZFAND2A/B"/>
</dbReference>
<dbReference type="GO" id="GO:0045047">
    <property type="term" value="P:protein targeting to ER"/>
    <property type="evidence" value="ECO:0007669"/>
    <property type="project" value="TreeGrafter"/>
</dbReference>
<keyword evidence="4" id="KW-0862">Zinc</keyword>
<dbReference type="PANTHER" id="PTHR14677">
    <property type="entry name" value="ARSENITE INDUCUBLE RNA ASSOCIATED PROTEIN AIP-1-RELATED"/>
    <property type="match status" value="1"/>
</dbReference>
<dbReference type="Ensembl" id="ENSGAGT00000003533.1">
    <property type="protein sequence ID" value="ENSGAGP00000003074.1"/>
    <property type="gene ID" value="ENSGAGG00000002404.1"/>
</dbReference>
<dbReference type="InterPro" id="IPR000058">
    <property type="entry name" value="Znf_AN1"/>
</dbReference>
<feature type="domain" description="AN1-type" evidence="6">
    <location>
        <begin position="4"/>
        <end position="52"/>
    </location>
</feature>
<dbReference type="GO" id="GO:0008270">
    <property type="term" value="F:zinc ion binding"/>
    <property type="evidence" value="ECO:0007669"/>
    <property type="project" value="UniProtKB-KW"/>
</dbReference>
<keyword evidence="3 5" id="KW-0863">Zinc-finger</keyword>
<dbReference type="STRING" id="38772.ENSGAGP00000003074"/>
<evidence type="ECO:0000256" key="1">
    <source>
        <dbReference type="ARBA" id="ARBA00022723"/>
    </source>
</evidence>
<dbReference type="FunFam" id="4.10.1110.10:FF:000004">
    <property type="entry name" value="AN1-type zinc finger protein 2B isoform X1"/>
    <property type="match status" value="1"/>
</dbReference>
<evidence type="ECO:0000259" key="6">
    <source>
        <dbReference type="PROSITE" id="PS51039"/>
    </source>
</evidence>
<sequence>MEFPDLGKHCSEKTCKQLDFLPLKCDACEEVFCKSHITYDQHKCTSSYKKDVQVPVCPLCNTPIPVRRGETPDIVVGAHMDRDCKYNPTQQKQRIFTNKCLKEGCKRKEMMKLVCNQCHGNFCIKHRHPLDHDCKGGGFTTPWATSPWPPPNNFFILATGPSSWCLMLIFLSPPAAQPLTLSSLCLLLPAAHMHFLSSCFSPPDWSKLLFKPRCPD</sequence>
<dbReference type="SMART" id="SM00154">
    <property type="entry name" value="ZnF_AN1"/>
    <property type="match status" value="2"/>
</dbReference>
<dbReference type="Gene3D" id="4.10.1110.10">
    <property type="entry name" value="AN1-like Zinc finger"/>
    <property type="match status" value="2"/>
</dbReference>
<name>A0A452GN32_9SAUR</name>
<dbReference type="PROSITE" id="PS51039">
    <property type="entry name" value="ZF_AN1"/>
    <property type="match status" value="2"/>
</dbReference>
<evidence type="ECO:0000256" key="4">
    <source>
        <dbReference type="ARBA" id="ARBA00022833"/>
    </source>
</evidence>
<dbReference type="Pfam" id="PF01428">
    <property type="entry name" value="zf-AN1"/>
    <property type="match status" value="2"/>
</dbReference>
<dbReference type="FunFam" id="4.10.1110.10:FF:000003">
    <property type="entry name" value="AN1-type zinc finger protein 2B isoform X1"/>
    <property type="match status" value="1"/>
</dbReference>
<reference evidence="7" key="3">
    <citation type="submission" date="2025-09" db="UniProtKB">
        <authorList>
            <consortium name="Ensembl"/>
        </authorList>
    </citation>
    <scope>IDENTIFICATION</scope>
</reference>
<evidence type="ECO:0000256" key="3">
    <source>
        <dbReference type="ARBA" id="ARBA00022771"/>
    </source>
</evidence>
<evidence type="ECO:0000313" key="7">
    <source>
        <dbReference type="Ensembl" id="ENSGAGP00000003074.1"/>
    </source>
</evidence>
<reference evidence="8" key="1">
    <citation type="journal article" date="2017" name="PLoS ONE">
        <title>The Agassiz's desert tortoise genome provides a resource for the conservation of a threatened species.</title>
        <authorList>
            <person name="Tollis M."/>
            <person name="DeNardo D.F."/>
            <person name="Cornelius J.A."/>
            <person name="Dolby G.A."/>
            <person name="Edwards T."/>
            <person name="Henen B.T."/>
            <person name="Karl A.E."/>
            <person name="Murphy R.W."/>
            <person name="Kusumi K."/>
        </authorList>
    </citation>
    <scope>NUCLEOTIDE SEQUENCE [LARGE SCALE GENOMIC DNA]</scope>
</reference>
<dbReference type="Proteomes" id="UP000291020">
    <property type="component" value="Unassembled WGS sequence"/>
</dbReference>
<dbReference type="InterPro" id="IPR035896">
    <property type="entry name" value="AN1-like_Znf"/>
</dbReference>
<keyword evidence="1" id="KW-0479">Metal-binding</keyword>
<accession>A0A452GN32</accession>